<dbReference type="InterPro" id="IPR001356">
    <property type="entry name" value="HD"/>
</dbReference>
<dbReference type="PRINTS" id="PR00026">
    <property type="entry name" value="ENGRAILED"/>
</dbReference>
<evidence type="ECO:0000313" key="11">
    <source>
        <dbReference type="EMBL" id="KAH3701990.1"/>
    </source>
</evidence>
<evidence type="ECO:0000256" key="9">
    <source>
        <dbReference type="SAM" id="MobiDB-lite"/>
    </source>
</evidence>
<comment type="subcellular location">
    <subcellularLocation>
        <location evidence="1 7 8">Nucleus</location>
    </subcellularLocation>
</comment>
<keyword evidence="4 7" id="KW-0238">DNA-binding</keyword>
<dbReference type="PROSITE" id="PS00027">
    <property type="entry name" value="HOMEOBOX_1"/>
    <property type="match status" value="1"/>
</dbReference>
<dbReference type="PANTHER" id="PTHR24341:SF6">
    <property type="entry name" value="HOMEOBOX PROTEIN INVECTED"/>
    <property type="match status" value="1"/>
</dbReference>
<keyword evidence="3" id="KW-0217">Developmental protein</keyword>
<comment type="caution">
    <text evidence="11">The sequence shown here is derived from an EMBL/GenBank/DDBJ whole genome shotgun (WGS) entry which is preliminary data.</text>
</comment>
<dbReference type="InterPro" id="IPR000747">
    <property type="entry name" value="HD_engrailed"/>
</dbReference>
<dbReference type="SUPFAM" id="SSF46689">
    <property type="entry name" value="Homeodomain-like"/>
    <property type="match status" value="1"/>
</dbReference>
<dbReference type="InterPro" id="IPR020479">
    <property type="entry name" value="HD_metazoa"/>
</dbReference>
<dbReference type="SMART" id="SM00389">
    <property type="entry name" value="HOX"/>
    <property type="match status" value="1"/>
</dbReference>
<feature type="region of interest" description="Disordered" evidence="9">
    <location>
        <begin position="253"/>
        <end position="272"/>
    </location>
</feature>
<dbReference type="InterPro" id="IPR017970">
    <property type="entry name" value="Homeobox_CS"/>
</dbReference>
<feature type="region of interest" description="Disordered" evidence="9">
    <location>
        <begin position="171"/>
        <end position="233"/>
    </location>
</feature>
<dbReference type="EMBL" id="JAIWYP010000015">
    <property type="protein sequence ID" value="KAH3701990.1"/>
    <property type="molecule type" value="Genomic_DNA"/>
</dbReference>
<dbReference type="InterPro" id="IPR050720">
    <property type="entry name" value="Engrailed_Homeobox_TFs"/>
</dbReference>
<proteinExistence type="inferred from homology"/>
<dbReference type="FunFam" id="1.10.10.60:FF:000189">
    <property type="entry name" value="Homeobox protein engrailed-like"/>
    <property type="match status" value="1"/>
</dbReference>
<dbReference type="Gene3D" id="1.10.10.60">
    <property type="entry name" value="Homeodomain-like"/>
    <property type="match status" value="1"/>
</dbReference>
<protein>
    <recommendedName>
        <fullName evidence="10">Homeobox domain-containing protein</fullName>
    </recommendedName>
</protein>
<name>A0A9D3YND6_DREPO</name>
<dbReference type="PRINTS" id="PR00024">
    <property type="entry name" value="HOMEOBOX"/>
</dbReference>
<keyword evidence="6 7" id="KW-0539">Nucleus</keyword>
<evidence type="ECO:0000313" key="12">
    <source>
        <dbReference type="Proteomes" id="UP000828390"/>
    </source>
</evidence>
<evidence type="ECO:0000256" key="3">
    <source>
        <dbReference type="ARBA" id="ARBA00022473"/>
    </source>
</evidence>
<sequence>MLDFSISDSCLIEESETANIFVMLELESLTKRLLGVEQTGGIENKSANMEHKDGDDNFTNFSITEILKPCFGKKCVTTEVLDLSRYRETFNTKHPYTCYNWSARLHEQYGLTISAFSVPNQKCASGLTIQNIPTSSSSHNTDTNITSLNAIKSINQSLPLNLDVRNFASKPNDVADKHERDSDSRPETGERRREYCGSDGESVKSSPATSPAGSPGSSPTVSGGRKEGGDGDGTGKLWPAWVYCTRYSDRPSAGPRCRKLKRKEKTVDEKRPRTAFTTEQLRKLKDEFDANKYLSESRRQQLARELGLNESQIKIWFQNKRAKIKKGTGERNGLAMELIAQGLYNHKTLPVKAES</sequence>
<evidence type="ECO:0000256" key="7">
    <source>
        <dbReference type="PROSITE-ProRule" id="PRU00108"/>
    </source>
</evidence>
<feature type="compositionally biased region" description="Basic and acidic residues" evidence="9">
    <location>
        <begin position="173"/>
        <end position="196"/>
    </location>
</feature>
<dbReference type="PANTHER" id="PTHR24341">
    <property type="entry name" value="HOMEOBOX PROTEIN ENGRAILED"/>
    <property type="match status" value="1"/>
</dbReference>
<dbReference type="Proteomes" id="UP000828390">
    <property type="component" value="Unassembled WGS sequence"/>
</dbReference>
<dbReference type="InterPro" id="IPR019549">
    <property type="entry name" value="Homeobox-engrailed_C-terminal"/>
</dbReference>
<accession>A0A9D3YND6</accession>
<dbReference type="Pfam" id="PF10525">
    <property type="entry name" value="Engrail_1_C_sig"/>
    <property type="match status" value="1"/>
</dbReference>
<gene>
    <name evidence="11" type="ORF">DPMN_076989</name>
</gene>
<dbReference type="GO" id="GO:0005634">
    <property type="term" value="C:nucleus"/>
    <property type="evidence" value="ECO:0007669"/>
    <property type="project" value="UniProtKB-SubCell"/>
</dbReference>
<dbReference type="InterPro" id="IPR009057">
    <property type="entry name" value="Homeodomain-like_sf"/>
</dbReference>
<dbReference type="GO" id="GO:0000978">
    <property type="term" value="F:RNA polymerase II cis-regulatory region sequence-specific DNA binding"/>
    <property type="evidence" value="ECO:0007669"/>
    <property type="project" value="TreeGrafter"/>
</dbReference>
<feature type="DNA-binding region" description="Homeobox" evidence="7">
    <location>
        <begin position="269"/>
        <end position="328"/>
    </location>
</feature>
<dbReference type="InterPro" id="IPR000047">
    <property type="entry name" value="HTH_motif"/>
</dbReference>
<dbReference type="GO" id="GO:0009653">
    <property type="term" value="P:anatomical structure morphogenesis"/>
    <property type="evidence" value="ECO:0007669"/>
    <property type="project" value="UniProtKB-ARBA"/>
</dbReference>
<dbReference type="GO" id="GO:0030182">
    <property type="term" value="P:neuron differentiation"/>
    <property type="evidence" value="ECO:0007669"/>
    <property type="project" value="TreeGrafter"/>
</dbReference>
<dbReference type="Pfam" id="PF00046">
    <property type="entry name" value="Homeodomain"/>
    <property type="match status" value="1"/>
</dbReference>
<evidence type="ECO:0000259" key="10">
    <source>
        <dbReference type="PROSITE" id="PS50071"/>
    </source>
</evidence>
<dbReference type="PROSITE" id="PS50071">
    <property type="entry name" value="HOMEOBOX_2"/>
    <property type="match status" value="1"/>
</dbReference>
<evidence type="ECO:0000256" key="8">
    <source>
        <dbReference type="RuleBase" id="RU000682"/>
    </source>
</evidence>
<evidence type="ECO:0000256" key="4">
    <source>
        <dbReference type="ARBA" id="ARBA00023125"/>
    </source>
</evidence>
<reference evidence="11" key="2">
    <citation type="submission" date="2020-11" db="EMBL/GenBank/DDBJ databases">
        <authorList>
            <person name="McCartney M.A."/>
            <person name="Auch B."/>
            <person name="Kono T."/>
            <person name="Mallez S."/>
            <person name="Becker A."/>
            <person name="Gohl D.M."/>
            <person name="Silverstein K.A.T."/>
            <person name="Koren S."/>
            <person name="Bechman K.B."/>
            <person name="Herman A."/>
            <person name="Abrahante J.E."/>
            <person name="Garbe J."/>
        </authorList>
    </citation>
    <scope>NUCLEOTIDE SEQUENCE</scope>
    <source>
        <strain evidence="11">Duluth1</strain>
        <tissue evidence="11">Whole animal</tissue>
    </source>
</reference>
<keyword evidence="12" id="KW-1185">Reference proteome</keyword>
<dbReference type="CDD" id="cd00086">
    <property type="entry name" value="homeodomain"/>
    <property type="match status" value="1"/>
</dbReference>
<comment type="similarity">
    <text evidence="2">Belongs to the engrailed homeobox family.</text>
</comment>
<feature type="domain" description="Homeobox" evidence="10">
    <location>
        <begin position="267"/>
        <end position="327"/>
    </location>
</feature>
<evidence type="ECO:0000256" key="6">
    <source>
        <dbReference type="ARBA" id="ARBA00023242"/>
    </source>
</evidence>
<dbReference type="PRINTS" id="PR00031">
    <property type="entry name" value="HTHREPRESSR"/>
</dbReference>
<evidence type="ECO:0000256" key="2">
    <source>
        <dbReference type="ARBA" id="ARBA00010896"/>
    </source>
</evidence>
<feature type="compositionally biased region" description="Low complexity" evidence="9">
    <location>
        <begin position="205"/>
        <end position="223"/>
    </location>
</feature>
<keyword evidence="5 7" id="KW-0371">Homeobox</keyword>
<evidence type="ECO:0000256" key="5">
    <source>
        <dbReference type="ARBA" id="ARBA00023155"/>
    </source>
</evidence>
<evidence type="ECO:0000256" key="1">
    <source>
        <dbReference type="ARBA" id="ARBA00004123"/>
    </source>
</evidence>
<dbReference type="GO" id="GO:0000981">
    <property type="term" value="F:DNA-binding transcription factor activity, RNA polymerase II-specific"/>
    <property type="evidence" value="ECO:0007669"/>
    <property type="project" value="InterPro"/>
</dbReference>
<reference evidence="11" key="1">
    <citation type="journal article" date="2019" name="bioRxiv">
        <title>The Genome of the Zebra Mussel, Dreissena polymorpha: A Resource for Invasive Species Research.</title>
        <authorList>
            <person name="McCartney M.A."/>
            <person name="Auch B."/>
            <person name="Kono T."/>
            <person name="Mallez S."/>
            <person name="Zhang Y."/>
            <person name="Obille A."/>
            <person name="Becker A."/>
            <person name="Abrahante J.E."/>
            <person name="Garbe J."/>
            <person name="Badalamenti J.P."/>
            <person name="Herman A."/>
            <person name="Mangelson H."/>
            <person name="Liachko I."/>
            <person name="Sullivan S."/>
            <person name="Sone E.D."/>
            <person name="Koren S."/>
            <person name="Silverstein K.A.T."/>
            <person name="Beckman K.B."/>
            <person name="Gohl D.M."/>
        </authorList>
    </citation>
    <scope>NUCLEOTIDE SEQUENCE</scope>
    <source>
        <strain evidence="11">Duluth1</strain>
        <tissue evidence="11">Whole animal</tissue>
    </source>
</reference>
<dbReference type="AlphaFoldDB" id="A0A9D3YND6"/>
<organism evidence="11 12">
    <name type="scientific">Dreissena polymorpha</name>
    <name type="common">Zebra mussel</name>
    <name type="synonym">Mytilus polymorpha</name>
    <dbReference type="NCBI Taxonomy" id="45954"/>
    <lineage>
        <taxon>Eukaryota</taxon>
        <taxon>Metazoa</taxon>
        <taxon>Spiralia</taxon>
        <taxon>Lophotrochozoa</taxon>
        <taxon>Mollusca</taxon>
        <taxon>Bivalvia</taxon>
        <taxon>Autobranchia</taxon>
        <taxon>Heteroconchia</taxon>
        <taxon>Euheterodonta</taxon>
        <taxon>Imparidentia</taxon>
        <taxon>Neoheterodontei</taxon>
        <taxon>Myida</taxon>
        <taxon>Dreissenoidea</taxon>
        <taxon>Dreissenidae</taxon>
        <taxon>Dreissena</taxon>
    </lineage>
</organism>